<feature type="region of interest" description="Disordered" evidence="1">
    <location>
        <begin position="177"/>
        <end position="200"/>
    </location>
</feature>
<organism evidence="2 3">
    <name type="scientific">Prorocentrum cordatum</name>
    <dbReference type="NCBI Taxonomy" id="2364126"/>
    <lineage>
        <taxon>Eukaryota</taxon>
        <taxon>Sar</taxon>
        <taxon>Alveolata</taxon>
        <taxon>Dinophyceae</taxon>
        <taxon>Prorocentrales</taxon>
        <taxon>Prorocentraceae</taxon>
        <taxon>Prorocentrum</taxon>
    </lineage>
</organism>
<gene>
    <name evidence="2" type="ORF">PCOR1329_LOCUS54015</name>
</gene>
<comment type="caution">
    <text evidence="2">The sequence shown here is derived from an EMBL/GenBank/DDBJ whole genome shotgun (WGS) entry which is preliminary data.</text>
</comment>
<accession>A0ABN9V2J2</accession>
<dbReference type="EMBL" id="CAUYUJ010016594">
    <property type="protein sequence ID" value="CAK0866978.1"/>
    <property type="molecule type" value="Genomic_DNA"/>
</dbReference>
<name>A0ABN9V2J2_9DINO</name>
<evidence type="ECO:0000313" key="2">
    <source>
        <dbReference type="EMBL" id="CAK0866978.1"/>
    </source>
</evidence>
<evidence type="ECO:0000313" key="3">
    <source>
        <dbReference type="Proteomes" id="UP001189429"/>
    </source>
</evidence>
<reference evidence="2" key="1">
    <citation type="submission" date="2023-10" db="EMBL/GenBank/DDBJ databases">
        <authorList>
            <person name="Chen Y."/>
            <person name="Shah S."/>
            <person name="Dougan E. K."/>
            <person name="Thang M."/>
            <person name="Chan C."/>
        </authorList>
    </citation>
    <scope>NUCLEOTIDE SEQUENCE [LARGE SCALE GENOMIC DNA]</scope>
</reference>
<evidence type="ECO:0008006" key="4">
    <source>
        <dbReference type="Google" id="ProtNLM"/>
    </source>
</evidence>
<proteinExistence type="predicted"/>
<protein>
    <recommendedName>
        <fullName evidence="4">Ubiquitinyl hydrolase 1</fullName>
    </recommendedName>
</protein>
<keyword evidence="3" id="KW-1185">Reference proteome</keyword>
<sequence length="200" mass="21838">MLHAVADERAGQGAGEGANVFLEFVQGACREEAEKVNFFLNFVAELTERVYESDGVWPDVGKVAGPALPRPPRLQLVPEASEAHVPARRRGGGWECQRCGKRSTTAQALRDERCVGHAAARLHVQLAGARVTSHGHHLWRTAGVVWCCRCGRNVERHLVKLRERCPGRPAQPWKLANLKAGSAPKARATDPPLGRPVPLT</sequence>
<dbReference type="Proteomes" id="UP001189429">
    <property type="component" value="Unassembled WGS sequence"/>
</dbReference>
<evidence type="ECO:0000256" key="1">
    <source>
        <dbReference type="SAM" id="MobiDB-lite"/>
    </source>
</evidence>